<dbReference type="AlphaFoldDB" id="A0A8E2JGP7"/>
<accession>A0A8E2JGP7</accession>
<evidence type="ECO:0000313" key="2">
    <source>
        <dbReference type="Proteomes" id="UP000250266"/>
    </source>
</evidence>
<name>A0A8E2JGP7_9PEZI</name>
<keyword evidence="2" id="KW-1185">Reference proteome</keyword>
<dbReference type="OrthoDB" id="3532334at2759"/>
<dbReference type="EMBL" id="KV744907">
    <property type="protein sequence ID" value="OCK81843.1"/>
    <property type="molecule type" value="Genomic_DNA"/>
</dbReference>
<protein>
    <submittedName>
        <fullName evidence="1">Uncharacterized protein</fullName>
    </submittedName>
</protein>
<organism evidence="1 2">
    <name type="scientific">Lepidopterella palustris CBS 459.81</name>
    <dbReference type="NCBI Taxonomy" id="1314670"/>
    <lineage>
        <taxon>Eukaryota</taxon>
        <taxon>Fungi</taxon>
        <taxon>Dikarya</taxon>
        <taxon>Ascomycota</taxon>
        <taxon>Pezizomycotina</taxon>
        <taxon>Dothideomycetes</taxon>
        <taxon>Pleosporomycetidae</taxon>
        <taxon>Mytilinidiales</taxon>
        <taxon>Argynnaceae</taxon>
        <taxon>Lepidopterella</taxon>
    </lineage>
</organism>
<reference evidence="1 2" key="1">
    <citation type="journal article" date="2016" name="Nat. Commun.">
        <title>Ectomycorrhizal ecology is imprinted in the genome of the dominant symbiotic fungus Cenococcum geophilum.</title>
        <authorList>
            <consortium name="DOE Joint Genome Institute"/>
            <person name="Peter M."/>
            <person name="Kohler A."/>
            <person name="Ohm R.A."/>
            <person name="Kuo A."/>
            <person name="Krutzmann J."/>
            <person name="Morin E."/>
            <person name="Arend M."/>
            <person name="Barry K.W."/>
            <person name="Binder M."/>
            <person name="Choi C."/>
            <person name="Clum A."/>
            <person name="Copeland A."/>
            <person name="Grisel N."/>
            <person name="Haridas S."/>
            <person name="Kipfer T."/>
            <person name="LaButti K."/>
            <person name="Lindquist E."/>
            <person name="Lipzen A."/>
            <person name="Maire R."/>
            <person name="Meier B."/>
            <person name="Mihaltcheva S."/>
            <person name="Molinier V."/>
            <person name="Murat C."/>
            <person name="Poggeler S."/>
            <person name="Quandt C.A."/>
            <person name="Sperisen C."/>
            <person name="Tritt A."/>
            <person name="Tisserant E."/>
            <person name="Crous P.W."/>
            <person name="Henrissat B."/>
            <person name="Nehls U."/>
            <person name="Egli S."/>
            <person name="Spatafora J.W."/>
            <person name="Grigoriev I.V."/>
            <person name="Martin F.M."/>
        </authorList>
    </citation>
    <scope>NUCLEOTIDE SEQUENCE [LARGE SCALE GENOMIC DNA]</scope>
    <source>
        <strain evidence="1 2">CBS 459.81</strain>
    </source>
</reference>
<proteinExistence type="predicted"/>
<evidence type="ECO:0000313" key="1">
    <source>
        <dbReference type="EMBL" id="OCK81843.1"/>
    </source>
</evidence>
<gene>
    <name evidence="1" type="ORF">K432DRAFT_403461</name>
</gene>
<dbReference type="Proteomes" id="UP000250266">
    <property type="component" value="Unassembled WGS sequence"/>
</dbReference>
<sequence length="283" mass="33305">MVARPDTRNQNVFHFPNPNARTYDFTRRSTSGSDHNSCWNVDEFFGAGRDEEVGRWALHEWGRVDQWQTRKKAAKPVLTIPTAFFTSPTRRTLNPWVETKKNLVIDLSPSLDYWDGKYAPAHELFHRHLASIHLDAPLYPSLPTTPLPIRLLFKLPSFLFPAILRDYLISCFLSIQLLVLYSAFDFHPFLGMFPIASWWWLGHPTLFPRRPPEWVQRWQWTSMIVLSHLKVGFWSWVGRWVLGMRVVYEEYTPGRLRDALPDLESLERACAMARRVRFDEPHE</sequence>